<organism evidence="4 5">
    <name type="scientific">Necator americanus</name>
    <name type="common">Human hookworm</name>
    <dbReference type="NCBI Taxonomy" id="51031"/>
    <lineage>
        <taxon>Eukaryota</taxon>
        <taxon>Metazoa</taxon>
        <taxon>Ecdysozoa</taxon>
        <taxon>Nematoda</taxon>
        <taxon>Chromadorea</taxon>
        <taxon>Rhabditida</taxon>
        <taxon>Rhabditina</taxon>
        <taxon>Rhabditomorpha</taxon>
        <taxon>Strongyloidea</taxon>
        <taxon>Ancylostomatidae</taxon>
        <taxon>Bunostominae</taxon>
        <taxon>Necator</taxon>
    </lineage>
</organism>
<protein>
    <submittedName>
        <fullName evidence="4">Uncharacterized protein</fullName>
    </submittedName>
</protein>
<feature type="transmembrane region" description="Helical" evidence="2">
    <location>
        <begin position="787"/>
        <end position="809"/>
    </location>
</feature>
<evidence type="ECO:0000256" key="1">
    <source>
        <dbReference type="SAM" id="Coils"/>
    </source>
</evidence>
<sequence length="830" mass="93073">MRKLLVFCTAIAHLCSSEPLSISEQMKFPWMENLVHLPFPEENNTTEVTQMLAKYPSTLRPFINATAIIVSRSRENRIEDEVITDEDVADVNDDDEAHKVNTARYDGKTTTITISTEAGTELYQHWLDQAVSGLMAAVATKKLENAPDYLKTAHQTCAKGAKTVQAHAKCVVVLLDAELKYQKWNAKFGMAKRIGRVHNGFGYGAKNSKRWIKKVVKKPTRPFERERFQPHRKNMGLHQIPLLENGQSKDNPSDKMHSLSKEYFPTENGWVGAFKLRAKRSVDQTSSKLGGKVERVSPEQRSSYNLLQEEQLSPLALLAKKLIHTVRTFKNKGKEYKSWQKIVAEIKEEGEKLKKKKKVKKMLEQRFDLFKRTLGDEGIDKSLMKKMDFLGNDDEDEMETIMLKAKEQEKVMSVDEKMMQMPVKIIREGLKLGMALSGRNVSNFDNKNLRLISPRLLSLVPENIDEDTMNLLSPSLFSLHNEGRGLEDDLSLARAFKYFDEQGHQEWLNFVIEAAGVSDAILKMKDTNDAEGRRQMDEEFRSKDGQPLYFTKENVTEMYGPSERKKIEVFEELQRSLSPEQILTMNTTGYATMSPQQLDMVYGPSSPFKDPSAIERLEHLSASEIHQAVEQTIRGVADQTIHFKAQRKKDIVLTPLVLQNVIRNPALLSQPLVLSPVLFVSAIYSPAIFGAVILSPWAFVPILVSPRILSPVVLSPLLLSPVVLSPLALDPLILSPGALTAFVLSPFVLSPFILSPVALAPLILSPFCLSPFILIPNVLSPLILSPFVLSPLILSPVAVSAFVLSPYALSPVIASPGKFFAAVLSPTWLS</sequence>
<feature type="transmembrane region" description="Helical" evidence="2">
    <location>
        <begin position="712"/>
        <end position="733"/>
    </location>
</feature>
<comment type="caution">
    <text evidence="4">The sequence shown here is derived from an EMBL/GenBank/DDBJ whole genome shotgun (WGS) entry which is preliminary data.</text>
</comment>
<evidence type="ECO:0000313" key="5">
    <source>
        <dbReference type="Proteomes" id="UP001303046"/>
    </source>
</evidence>
<feature type="coiled-coil region" evidence="1">
    <location>
        <begin position="336"/>
        <end position="366"/>
    </location>
</feature>
<evidence type="ECO:0000256" key="2">
    <source>
        <dbReference type="SAM" id="Phobius"/>
    </source>
</evidence>
<reference evidence="4 5" key="1">
    <citation type="submission" date="2023-08" db="EMBL/GenBank/DDBJ databases">
        <title>A Necator americanus chromosomal reference genome.</title>
        <authorList>
            <person name="Ilik V."/>
            <person name="Petrzelkova K.J."/>
            <person name="Pardy F."/>
            <person name="Fuh T."/>
            <person name="Niatou-Singa F.S."/>
            <person name="Gouil Q."/>
            <person name="Baker L."/>
            <person name="Ritchie M.E."/>
            <person name="Jex A.R."/>
            <person name="Gazzola D."/>
            <person name="Li H."/>
            <person name="Toshio Fujiwara R."/>
            <person name="Zhan B."/>
            <person name="Aroian R.V."/>
            <person name="Pafco B."/>
            <person name="Schwarz E.M."/>
        </authorList>
    </citation>
    <scope>NUCLEOTIDE SEQUENCE [LARGE SCALE GENOMIC DNA]</scope>
    <source>
        <strain evidence="4 5">Aroian</strain>
        <tissue evidence="4">Whole animal</tissue>
    </source>
</reference>
<dbReference type="PANTHER" id="PTHR21523:SF37">
    <property type="entry name" value="MLT-TEN (MLT-10) RELATED"/>
    <property type="match status" value="1"/>
</dbReference>
<evidence type="ECO:0000256" key="3">
    <source>
        <dbReference type="SAM" id="SignalP"/>
    </source>
</evidence>
<dbReference type="Proteomes" id="UP001303046">
    <property type="component" value="Unassembled WGS sequence"/>
</dbReference>
<dbReference type="PANTHER" id="PTHR21523">
    <property type="match status" value="1"/>
</dbReference>
<keyword evidence="2" id="KW-0812">Transmembrane</keyword>
<feature type="transmembrane region" description="Helical" evidence="2">
    <location>
        <begin position="753"/>
        <end position="775"/>
    </location>
</feature>
<dbReference type="Pfam" id="PF04870">
    <property type="entry name" value="Moulting_cycle"/>
    <property type="match status" value="1"/>
</dbReference>
<dbReference type="EMBL" id="JAVFWL010000002">
    <property type="protein sequence ID" value="KAK6736438.1"/>
    <property type="molecule type" value="Genomic_DNA"/>
</dbReference>
<accession>A0ABR1CDA4</accession>
<feature type="transmembrane region" description="Helical" evidence="2">
    <location>
        <begin position="677"/>
        <end position="700"/>
    </location>
</feature>
<keyword evidence="5" id="KW-1185">Reference proteome</keyword>
<keyword evidence="2" id="KW-1133">Transmembrane helix</keyword>
<keyword evidence="2" id="KW-0472">Membrane</keyword>
<keyword evidence="1" id="KW-0175">Coiled coil</keyword>
<name>A0ABR1CDA4_NECAM</name>
<keyword evidence="3" id="KW-0732">Signal</keyword>
<gene>
    <name evidence="4" type="primary">Necator_chrII.g7035</name>
    <name evidence="4" type="ORF">RB195_019242</name>
</gene>
<dbReference type="InterPro" id="IPR006954">
    <property type="entry name" value="Mlt-10-like"/>
</dbReference>
<feature type="signal peptide" evidence="3">
    <location>
        <begin position="1"/>
        <end position="17"/>
    </location>
</feature>
<proteinExistence type="predicted"/>
<feature type="chain" id="PRO_5046459168" evidence="3">
    <location>
        <begin position="18"/>
        <end position="830"/>
    </location>
</feature>
<evidence type="ECO:0000313" key="4">
    <source>
        <dbReference type="EMBL" id="KAK6736438.1"/>
    </source>
</evidence>